<protein>
    <submittedName>
        <fullName evidence="1">Uncharacterized protein</fullName>
    </submittedName>
</protein>
<proteinExistence type="predicted"/>
<organism evidence="1">
    <name type="scientific">Streptomyces sp. W75</name>
    <dbReference type="NCBI Taxonomy" id="1170711"/>
    <lineage>
        <taxon>Bacteria</taxon>
        <taxon>Bacillati</taxon>
        <taxon>Actinomycetota</taxon>
        <taxon>Actinomycetes</taxon>
        <taxon>Kitasatosporales</taxon>
        <taxon>Streptomycetaceae</taxon>
        <taxon>Streptomyces</taxon>
    </lineage>
</organism>
<evidence type="ECO:0000313" key="1">
    <source>
        <dbReference type="EMBL" id="AFH75250.1"/>
    </source>
</evidence>
<accession>I0CEN7</accession>
<sequence>MAPPFVPHTPLRDAMEYGIVVMPTTRERGAMPTCDCTDHADTGTHGLDCIHWDLPTDDPSDHYGL</sequence>
<dbReference type="AlphaFoldDB" id="I0CEN7"/>
<reference evidence="1" key="1">
    <citation type="submission" date="2011-12" db="EMBL/GenBank/DDBJ databases">
        <title>Complete nucleotide sequence of Streptomyces circular plasmid pCQ4.</title>
        <authorList>
            <person name="Cheng Q."/>
            <person name="Tian X."/>
            <person name="Qin Z."/>
        </authorList>
    </citation>
    <scope>NUCLEOTIDE SEQUENCE</scope>
    <source>
        <strain evidence="1">W75</strain>
        <plasmid evidence="1">pCQ4</plasmid>
    </source>
</reference>
<keyword evidence="1" id="KW-0614">Plasmid</keyword>
<dbReference type="EMBL" id="JQ340175">
    <property type="protein sequence ID" value="AFH75250.1"/>
    <property type="molecule type" value="Genomic_DNA"/>
</dbReference>
<geneLocation type="plasmid" evidence="1">
    <name>pCQ4</name>
</geneLocation>
<gene>
    <name evidence="1" type="ORF">pCQ4.125</name>
</gene>
<name>I0CEN7_9ACTN</name>